<keyword evidence="3" id="KW-0413">Isomerase</keyword>
<feature type="domain" description="Thioredoxin" evidence="2">
    <location>
        <begin position="1"/>
        <end position="145"/>
    </location>
</feature>
<dbReference type="PROSITE" id="PS51352">
    <property type="entry name" value="THIOREDOXIN_2"/>
    <property type="match status" value="1"/>
</dbReference>
<dbReference type="PANTHER" id="PTHR42852:SF12">
    <property type="entry name" value="THIOL-DISULFIDE OXIDOREDUCTASE YKUV"/>
    <property type="match status" value="1"/>
</dbReference>
<dbReference type="OrthoDB" id="9811352at2"/>
<dbReference type="EMBL" id="FTPL01000003">
    <property type="protein sequence ID" value="SIT87384.1"/>
    <property type="molecule type" value="Genomic_DNA"/>
</dbReference>
<gene>
    <name evidence="3" type="ORF">SAMN05428946_2081</name>
</gene>
<keyword evidence="1" id="KW-1015">Disulfide bond</keyword>
<dbReference type="AlphaFoldDB" id="A0A1U7PRJ7"/>
<name>A0A1U7PRJ7_9BACI</name>
<dbReference type="GO" id="GO:0016491">
    <property type="term" value="F:oxidoreductase activity"/>
    <property type="evidence" value="ECO:0007669"/>
    <property type="project" value="InterPro"/>
</dbReference>
<dbReference type="InterPro" id="IPR000866">
    <property type="entry name" value="AhpC/TSA"/>
</dbReference>
<evidence type="ECO:0000256" key="1">
    <source>
        <dbReference type="ARBA" id="ARBA00023157"/>
    </source>
</evidence>
<dbReference type="CDD" id="cd02966">
    <property type="entry name" value="TlpA_like_family"/>
    <property type="match status" value="1"/>
</dbReference>
<dbReference type="GO" id="GO:0016209">
    <property type="term" value="F:antioxidant activity"/>
    <property type="evidence" value="ECO:0007669"/>
    <property type="project" value="InterPro"/>
</dbReference>
<dbReference type="PANTHER" id="PTHR42852">
    <property type="entry name" value="THIOL:DISULFIDE INTERCHANGE PROTEIN DSBE"/>
    <property type="match status" value="1"/>
</dbReference>
<dbReference type="SUPFAM" id="SSF52833">
    <property type="entry name" value="Thioredoxin-like"/>
    <property type="match status" value="1"/>
</dbReference>
<evidence type="ECO:0000259" key="2">
    <source>
        <dbReference type="PROSITE" id="PS51352"/>
    </source>
</evidence>
<dbReference type="Gene3D" id="3.40.30.10">
    <property type="entry name" value="Glutaredoxin"/>
    <property type="match status" value="1"/>
</dbReference>
<evidence type="ECO:0000313" key="4">
    <source>
        <dbReference type="Proteomes" id="UP000187550"/>
    </source>
</evidence>
<evidence type="ECO:0000313" key="3">
    <source>
        <dbReference type="EMBL" id="SIT87384.1"/>
    </source>
</evidence>
<dbReference type="InterPro" id="IPR050553">
    <property type="entry name" value="Thioredoxin_ResA/DsbE_sf"/>
</dbReference>
<sequence length="146" mass="16362">MKLHEPMPELTGATGWLNGEVTRAELVGEKPTLIHFWSASCDVCKETMPEVNALRDKHQGELNILAVHMPLTPADQKKEKVTEEAEKAGITQPIFIDGDLKLTDRFESQYAPAYYVFDAEGRLRHYQAGRTAVSMVADRVEHVLGK</sequence>
<accession>A0A1U7PRJ7</accession>
<reference evidence="4" key="1">
    <citation type="submission" date="2017-01" db="EMBL/GenBank/DDBJ databases">
        <authorList>
            <person name="Varghese N."/>
            <person name="Submissions S."/>
        </authorList>
    </citation>
    <scope>NUCLEOTIDE SEQUENCE [LARGE SCALE GENOMIC DNA]</scope>
    <source>
        <strain evidence="4">MNA4</strain>
    </source>
</reference>
<protein>
    <submittedName>
        <fullName evidence="3">Thiol-disulfide isomerase or thioredoxin</fullName>
    </submittedName>
</protein>
<dbReference type="GO" id="GO:0016853">
    <property type="term" value="F:isomerase activity"/>
    <property type="evidence" value="ECO:0007669"/>
    <property type="project" value="UniProtKB-KW"/>
</dbReference>
<dbReference type="STRING" id="550447.SAMN05428946_2081"/>
<dbReference type="Pfam" id="PF00578">
    <property type="entry name" value="AhpC-TSA"/>
    <property type="match status" value="1"/>
</dbReference>
<dbReference type="RefSeq" id="WP_076759252.1">
    <property type="nucleotide sequence ID" value="NZ_FTPL01000003.1"/>
</dbReference>
<dbReference type="Proteomes" id="UP000187550">
    <property type="component" value="Unassembled WGS sequence"/>
</dbReference>
<organism evidence="3 4">
    <name type="scientific">Edaphobacillus lindanitolerans</name>
    <dbReference type="NCBI Taxonomy" id="550447"/>
    <lineage>
        <taxon>Bacteria</taxon>
        <taxon>Bacillati</taxon>
        <taxon>Bacillota</taxon>
        <taxon>Bacilli</taxon>
        <taxon>Bacillales</taxon>
        <taxon>Bacillaceae</taxon>
        <taxon>Edaphobacillus</taxon>
    </lineage>
</organism>
<dbReference type="InterPro" id="IPR036249">
    <property type="entry name" value="Thioredoxin-like_sf"/>
</dbReference>
<proteinExistence type="predicted"/>
<keyword evidence="4" id="KW-1185">Reference proteome</keyword>
<dbReference type="InterPro" id="IPR013766">
    <property type="entry name" value="Thioredoxin_domain"/>
</dbReference>